<dbReference type="EMBL" id="QRVL01000001">
    <property type="protein sequence ID" value="RGS41871.1"/>
    <property type="molecule type" value="Genomic_DNA"/>
</dbReference>
<evidence type="ECO:0000259" key="1">
    <source>
        <dbReference type="PROSITE" id="PS50943"/>
    </source>
</evidence>
<dbReference type="AlphaFoldDB" id="A0A395V9A5"/>
<evidence type="ECO:0000313" key="2">
    <source>
        <dbReference type="EMBL" id="RGS41871.1"/>
    </source>
</evidence>
<protein>
    <submittedName>
        <fullName evidence="2">Helix-turn-helix domain-containing protein</fullName>
    </submittedName>
</protein>
<dbReference type="CDD" id="cd00093">
    <property type="entry name" value="HTH_XRE"/>
    <property type="match status" value="1"/>
</dbReference>
<dbReference type="GO" id="GO:0003677">
    <property type="term" value="F:DNA binding"/>
    <property type="evidence" value="ECO:0007669"/>
    <property type="project" value="InterPro"/>
</dbReference>
<dbReference type="Gene3D" id="1.10.260.40">
    <property type="entry name" value="lambda repressor-like DNA-binding domains"/>
    <property type="match status" value="1"/>
</dbReference>
<organism evidence="2 3">
    <name type="scientific">Roseburia hominis</name>
    <dbReference type="NCBI Taxonomy" id="301301"/>
    <lineage>
        <taxon>Bacteria</taxon>
        <taxon>Bacillati</taxon>
        <taxon>Bacillota</taxon>
        <taxon>Clostridia</taxon>
        <taxon>Lachnospirales</taxon>
        <taxon>Lachnospiraceae</taxon>
        <taxon>Roseburia</taxon>
    </lineage>
</organism>
<dbReference type="InterPro" id="IPR010982">
    <property type="entry name" value="Lambda_DNA-bd_dom_sf"/>
</dbReference>
<proteinExistence type="predicted"/>
<gene>
    <name evidence="2" type="ORF">DWX93_00590</name>
</gene>
<dbReference type="RefSeq" id="WP_117483432.1">
    <property type="nucleotide sequence ID" value="NZ_QRVL01000001.1"/>
</dbReference>
<name>A0A395V9A5_9FIRM</name>
<dbReference type="PROSITE" id="PS50943">
    <property type="entry name" value="HTH_CROC1"/>
    <property type="match status" value="1"/>
</dbReference>
<dbReference type="SUPFAM" id="SSF47413">
    <property type="entry name" value="lambda repressor-like DNA-binding domains"/>
    <property type="match status" value="1"/>
</dbReference>
<accession>A0A395V9A5</accession>
<dbReference type="Pfam" id="PF01381">
    <property type="entry name" value="HTH_3"/>
    <property type="match status" value="1"/>
</dbReference>
<dbReference type="Proteomes" id="UP000266172">
    <property type="component" value="Unassembled WGS sequence"/>
</dbReference>
<dbReference type="SMART" id="SM00530">
    <property type="entry name" value="HTH_XRE"/>
    <property type="match status" value="1"/>
</dbReference>
<reference evidence="2 3" key="1">
    <citation type="submission" date="2018-08" db="EMBL/GenBank/DDBJ databases">
        <title>A genome reference for cultivated species of the human gut microbiota.</title>
        <authorList>
            <person name="Zou Y."/>
            <person name="Xue W."/>
            <person name="Luo G."/>
        </authorList>
    </citation>
    <scope>NUCLEOTIDE SEQUENCE [LARGE SCALE GENOMIC DNA]</scope>
    <source>
        <strain evidence="2 3">AF22-12AC</strain>
    </source>
</reference>
<evidence type="ECO:0000313" key="3">
    <source>
        <dbReference type="Proteomes" id="UP000266172"/>
    </source>
</evidence>
<sequence>MDINRFSERLSQCMQERHLNGNDLATLSGVTAATISRYLNGLRTPTVDNAILLADALDVSVDYLLGLHNVPDDKMLVSLYSIASSDDKRVLWTLLERYGGNHGTTKRK</sequence>
<feature type="domain" description="HTH cro/C1-type" evidence="1">
    <location>
        <begin position="10"/>
        <end position="64"/>
    </location>
</feature>
<dbReference type="InterPro" id="IPR001387">
    <property type="entry name" value="Cro/C1-type_HTH"/>
</dbReference>
<comment type="caution">
    <text evidence="2">The sequence shown here is derived from an EMBL/GenBank/DDBJ whole genome shotgun (WGS) entry which is preliminary data.</text>
</comment>